<keyword evidence="7" id="KW-0924">Ammonia transport</keyword>
<feature type="transmembrane region" description="Helical" evidence="8">
    <location>
        <begin position="120"/>
        <end position="140"/>
    </location>
</feature>
<feature type="transmembrane region" description="Helical" evidence="8">
    <location>
        <begin position="262"/>
        <end position="293"/>
    </location>
</feature>
<feature type="transmembrane region" description="Helical" evidence="8">
    <location>
        <begin position="196"/>
        <end position="213"/>
    </location>
</feature>
<evidence type="ECO:0000259" key="9">
    <source>
        <dbReference type="Pfam" id="PF00909"/>
    </source>
</evidence>
<sequence length="386" mass="42952">MQTIIDDIQSLNSSSDFKLMALGGLCILFMQIGFAVIEGRTQPDRKIFTIFCINLFTAILGNVLFMSYLLFYSPMSSAQISLANIPTWYWNIVVFHSFMALNISMLVSRVLPRDLASIHHFWIGLVISGVIFAFMERWVWGEVLLLRGYLGFIDFAGASVVHSTAAWIILAAYWVLGRRQLQEVNGQPSILNDSHLLSLGIATFILWLAWSSLNISMITGEYISIQKVVKHTFIAMISTVLAYMFLALLYQKRFDIEELMKAALGALIAISASCALVSGTVAMMIGGGAALIIHLLTPLVNRYIAVRSIGDIVVVHGMCGVWGTLALCGVDENLIAGANQARLMTQLFGVLTIFAWSFGVAYVLFRLLRYFVLAKRAIKNHVMRMR</sequence>
<proteinExistence type="inferred from homology"/>
<evidence type="ECO:0000256" key="8">
    <source>
        <dbReference type="SAM" id="Phobius"/>
    </source>
</evidence>
<feature type="transmembrane region" description="Helical" evidence="8">
    <location>
        <begin position="152"/>
        <end position="176"/>
    </location>
</feature>
<feature type="transmembrane region" description="Helical" evidence="8">
    <location>
        <begin position="88"/>
        <end position="108"/>
    </location>
</feature>
<organism evidence="10 11">
    <name type="scientific">Acinetobacter larvae</name>
    <dbReference type="NCBI Taxonomy" id="1789224"/>
    <lineage>
        <taxon>Bacteria</taxon>
        <taxon>Pseudomonadati</taxon>
        <taxon>Pseudomonadota</taxon>
        <taxon>Gammaproteobacteria</taxon>
        <taxon>Moraxellales</taxon>
        <taxon>Moraxellaceae</taxon>
        <taxon>Acinetobacter</taxon>
    </lineage>
</organism>
<comment type="similarity">
    <text evidence="2">Belongs to the ammonia transporter channel (TC 1.A.11.2) family.</text>
</comment>
<dbReference type="GO" id="GO:0008519">
    <property type="term" value="F:ammonium channel activity"/>
    <property type="evidence" value="ECO:0007669"/>
    <property type="project" value="InterPro"/>
</dbReference>
<keyword evidence="5 8" id="KW-1133">Transmembrane helix</keyword>
<dbReference type="GO" id="GO:0016020">
    <property type="term" value="C:membrane"/>
    <property type="evidence" value="ECO:0007669"/>
    <property type="project" value="UniProtKB-SubCell"/>
</dbReference>
<keyword evidence="6 8" id="KW-0472">Membrane</keyword>
<feature type="transmembrane region" description="Helical" evidence="8">
    <location>
        <begin position="19"/>
        <end position="36"/>
    </location>
</feature>
<evidence type="ECO:0000256" key="6">
    <source>
        <dbReference type="ARBA" id="ARBA00023136"/>
    </source>
</evidence>
<dbReference type="AlphaFoldDB" id="A0A1B2M1W8"/>
<dbReference type="KEGG" id="ala:BFG52_13030"/>
<evidence type="ECO:0000256" key="5">
    <source>
        <dbReference type="ARBA" id="ARBA00022989"/>
    </source>
</evidence>
<evidence type="ECO:0000256" key="4">
    <source>
        <dbReference type="ARBA" id="ARBA00022692"/>
    </source>
</evidence>
<dbReference type="InterPro" id="IPR024041">
    <property type="entry name" value="NH4_transpt_AmtB-like_dom"/>
</dbReference>
<feature type="transmembrane region" description="Helical" evidence="8">
    <location>
        <begin position="233"/>
        <end position="250"/>
    </location>
</feature>
<dbReference type="Proteomes" id="UP000093391">
    <property type="component" value="Chromosome"/>
</dbReference>
<evidence type="ECO:0000256" key="7">
    <source>
        <dbReference type="ARBA" id="ARBA00023177"/>
    </source>
</evidence>
<keyword evidence="3" id="KW-0813">Transport</keyword>
<keyword evidence="11" id="KW-1185">Reference proteome</keyword>
<accession>A0A1B2M1W8</accession>
<dbReference type="EMBL" id="CP016895">
    <property type="protein sequence ID" value="AOA59185.1"/>
    <property type="molecule type" value="Genomic_DNA"/>
</dbReference>
<gene>
    <name evidence="10" type="ORF">BFG52_13030</name>
</gene>
<dbReference type="Pfam" id="PF00909">
    <property type="entry name" value="Ammonium_transp"/>
    <property type="match status" value="1"/>
</dbReference>
<protein>
    <recommendedName>
        <fullName evidence="9">Ammonium transporter AmtB-like domain-containing protein</fullName>
    </recommendedName>
</protein>
<feature type="transmembrane region" description="Helical" evidence="8">
    <location>
        <begin position="347"/>
        <end position="368"/>
    </location>
</feature>
<evidence type="ECO:0000313" key="10">
    <source>
        <dbReference type="EMBL" id="AOA59185.1"/>
    </source>
</evidence>
<feature type="transmembrane region" description="Helical" evidence="8">
    <location>
        <begin position="48"/>
        <end position="68"/>
    </location>
</feature>
<dbReference type="STRING" id="1789224.BFG52_13030"/>
<name>A0A1B2M1W8_9GAMM</name>
<evidence type="ECO:0000256" key="2">
    <source>
        <dbReference type="ARBA" id="ARBA00005887"/>
    </source>
</evidence>
<dbReference type="InterPro" id="IPR029020">
    <property type="entry name" value="Ammonium/urea_transptr"/>
</dbReference>
<dbReference type="PANTHER" id="PTHR11730:SF6">
    <property type="entry name" value="AMMONIUM TRANSPORTER"/>
    <property type="match status" value="1"/>
</dbReference>
<dbReference type="OrthoDB" id="9814202at2"/>
<feature type="domain" description="Ammonium transporter AmtB-like" evidence="9">
    <location>
        <begin position="20"/>
        <end position="372"/>
    </location>
</feature>
<dbReference type="SUPFAM" id="SSF111352">
    <property type="entry name" value="Ammonium transporter"/>
    <property type="match status" value="1"/>
</dbReference>
<comment type="subcellular location">
    <subcellularLocation>
        <location evidence="1">Membrane</location>
        <topology evidence="1">Multi-pass membrane protein</topology>
    </subcellularLocation>
</comment>
<keyword evidence="4 8" id="KW-0812">Transmembrane</keyword>
<evidence type="ECO:0000313" key="11">
    <source>
        <dbReference type="Proteomes" id="UP000093391"/>
    </source>
</evidence>
<dbReference type="Gene3D" id="1.10.3430.10">
    <property type="entry name" value="Ammonium transporter AmtB like domains"/>
    <property type="match status" value="1"/>
</dbReference>
<evidence type="ECO:0000256" key="1">
    <source>
        <dbReference type="ARBA" id="ARBA00004141"/>
    </source>
</evidence>
<reference evidence="10 11" key="1">
    <citation type="submission" date="2016-08" db="EMBL/GenBank/DDBJ databases">
        <authorList>
            <person name="Seilhamer J.J."/>
        </authorList>
    </citation>
    <scope>NUCLEOTIDE SEQUENCE [LARGE SCALE GENOMIC DNA]</scope>
    <source>
        <strain evidence="10 11">BRTC-1</strain>
    </source>
</reference>
<evidence type="ECO:0000256" key="3">
    <source>
        <dbReference type="ARBA" id="ARBA00022448"/>
    </source>
</evidence>
<dbReference type="GO" id="GO:0097272">
    <property type="term" value="P:ammonium homeostasis"/>
    <property type="evidence" value="ECO:0007669"/>
    <property type="project" value="TreeGrafter"/>
</dbReference>
<dbReference type="PANTHER" id="PTHR11730">
    <property type="entry name" value="AMMONIUM TRANSPORTER"/>
    <property type="match status" value="1"/>
</dbReference>